<sequence length="133" mass="14695">MFARHAHPCSAWSRWASTPLLLVPVWTRRWRHAAPVALWFALNPVLFAPPRHTSAWSTRAMLGEERWILDRPRDAALAVNVVGALALGAALLAARRRRPGAMIGATATAMAATLGYWALMARYHDRAASGPHR</sequence>
<evidence type="ECO:0000313" key="2">
    <source>
        <dbReference type="EMBL" id="ULN54568.1"/>
    </source>
</evidence>
<feature type="transmembrane region" description="Helical" evidence="1">
    <location>
        <begin position="75"/>
        <end position="94"/>
    </location>
</feature>
<reference evidence="2" key="1">
    <citation type="submission" date="2022-08" db="EMBL/GenBank/DDBJ databases">
        <title>Complete genome sequence of 14 non-tuberculosis mycobacteria type-strains.</title>
        <authorList>
            <person name="Igarashi Y."/>
            <person name="Osugi A."/>
            <person name="Mitarai S."/>
        </authorList>
    </citation>
    <scope>NUCLEOTIDE SEQUENCE</scope>
    <source>
        <strain evidence="2">DSM 45575</strain>
    </source>
</reference>
<keyword evidence="1" id="KW-0472">Membrane</keyword>
<keyword evidence="1" id="KW-0812">Transmembrane</keyword>
<gene>
    <name evidence="2" type="ORF">MIU77_08890</name>
</gene>
<evidence type="ECO:0000313" key="3">
    <source>
        <dbReference type="Proteomes" id="UP001055200"/>
    </source>
</evidence>
<name>A0ABY3UAR4_9MYCO</name>
<dbReference type="Proteomes" id="UP001055200">
    <property type="component" value="Chromosome"/>
</dbReference>
<evidence type="ECO:0000256" key="1">
    <source>
        <dbReference type="SAM" id="Phobius"/>
    </source>
</evidence>
<dbReference type="Pfam" id="PF20358">
    <property type="entry name" value="DUF6653"/>
    <property type="match status" value="1"/>
</dbReference>
<dbReference type="EMBL" id="CP092365">
    <property type="protein sequence ID" value="ULN54568.1"/>
    <property type="molecule type" value="Genomic_DNA"/>
</dbReference>
<accession>A0ABY3UAR4</accession>
<proteinExistence type="predicted"/>
<keyword evidence="1" id="KW-1133">Transmembrane helix</keyword>
<organism evidence="2 3">
    <name type="scientific">Mycolicibacillus parakoreensis</name>
    <dbReference type="NCBI Taxonomy" id="1069221"/>
    <lineage>
        <taxon>Bacteria</taxon>
        <taxon>Bacillati</taxon>
        <taxon>Actinomycetota</taxon>
        <taxon>Actinomycetes</taxon>
        <taxon>Mycobacteriales</taxon>
        <taxon>Mycobacteriaceae</taxon>
        <taxon>Mycolicibacillus</taxon>
    </lineage>
</organism>
<dbReference type="InterPro" id="IPR046595">
    <property type="entry name" value="DUF6653"/>
</dbReference>
<protein>
    <submittedName>
        <fullName evidence="2">Uncharacterized protein</fullName>
    </submittedName>
</protein>
<feature type="transmembrane region" description="Helical" evidence="1">
    <location>
        <begin position="100"/>
        <end position="119"/>
    </location>
</feature>
<keyword evidence="3" id="KW-1185">Reference proteome</keyword>